<reference evidence="3 4" key="1">
    <citation type="journal article" date="2015" name="Genome Announc.">
        <title>Expanding the biotechnology potential of lactobacilli through comparative genomics of 213 strains and associated genera.</title>
        <authorList>
            <person name="Sun Z."/>
            <person name="Harris H.M."/>
            <person name="McCann A."/>
            <person name="Guo C."/>
            <person name="Argimon S."/>
            <person name="Zhang W."/>
            <person name="Yang X."/>
            <person name="Jeffery I.B."/>
            <person name="Cooney J.C."/>
            <person name="Kagawa T.F."/>
            <person name="Liu W."/>
            <person name="Song Y."/>
            <person name="Salvetti E."/>
            <person name="Wrobel A."/>
            <person name="Rasinkangas P."/>
            <person name="Parkhill J."/>
            <person name="Rea M.C."/>
            <person name="O'Sullivan O."/>
            <person name="Ritari J."/>
            <person name="Douillard F.P."/>
            <person name="Paul Ross R."/>
            <person name="Yang R."/>
            <person name="Briner A.E."/>
            <person name="Felis G.E."/>
            <person name="de Vos W.M."/>
            <person name="Barrangou R."/>
            <person name="Klaenhammer T.R."/>
            <person name="Caufield P.W."/>
            <person name="Cui Y."/>
            <person name="Zhang H."/>
            <person name="O'Toole P.W."/>
        </authorList>
    </citation>
    <scope>NUCLEOTIDE SEQUENCE [LARGE SCALE GENOMIC DNA]</scope>
    <source>
        <strain evidence="3 4">DSM 19904</strain>
    </source>
</reference>
<dbReference type="GO" id="GO:0000166">
    <property type="term" value="F:nucleotide binding"/>
    <property type="evidence" value="ECO:0007669"/>
    <property type="project" value="InterPro"/>
</dbReference>
<feature type="domain" description="Gfo/Idh/MocA-like oxidoreductase N-terminal" evidence="1">
    <location>
        <begin position="6"/>
        <end position="121"/>
    </location>
</feature>
<dbReference type="Pfam" id="PF01408">
    <property type="entry name" value="GFO_IDH_MocA"/>
    <property type="match status" value="1"/>
</dbReference>
<keyword evidence="4" id="KW-1185">Reference proteome</keyword>
<dbReference type="EMBL" id="AZEA01000009">
    <property type="protein sequence ID" value="KRK88367.1"/>
    <property type="molecule type" value="Genomic_DNA"/>
</dbReference>
<dbReference type="PANTHER" id="PTHR43054:SF1">
    <property type="entry name" value="SCYLLO-INOSITOL 2-DEHYDROGENASE (NADP(+)) IOLU"/>
    <property type="match status" value="1"/>
</dbReference>
<dbReference type="SUPFAM" id="SSF55347">
    <property type="entry name" value="Glyceraldehyde-3-phosphate dehydrogenase-like, C-terminal domain"/>
    <property type="match status" value="1"/>
</dbReference>
<evidence type="ECO:0000259" key="2">
    <source>
        <dbReference type="Pfam" id="PF22725"/>
    </source>
</evidence>
<gene>
    <name evidence="3" type="ORF">FD17_GL002497</name>
</gene>
<dbReference type="InterPro" id="IPR000683">
    <property type="entry name" value="Gfo/Idh/MocA-like_OxRdtase_N"/>
</dbReference>
<dbReference type="Gene3D" id="3.30.360.10">
    <property type="entry name" value="Dihydrodipicolinate Reductase, domain 2"/>
    <property type="match status" value="1"/>
</dbReference>
<organism evidence="3 4">
    <name type="scientific">Lentilactobacillus sunkii DSM 19904</name>
    <dbReference type="NCBI Taxonomy" id="1423808"/>
    <lineage>
        <taxon>Bacteria</taxon>
        <taxon>Bacillati</taxon>
        <taxon>Bacillota</taxon>
        <taxon>Bacilli</taxon>
        <taxon>Lactobacillales</taxon>
        <taxon>Lactobacillaceae</taxon>
        <taxon>Lentilactobacillus</taxon>
    </lineage>
</organism>
<dbReference type="AlphaFoldDB" id="A0A0R1KXE7"/>
<evidence type="ECO:0000259" key="1">
    <source>
        <dbReference type="Pfam" id="PF01408"/>
    </source>
</evidence>
<sequence>MVVKLIKLGIIGTNWITQRFIDAVKLSQKYELTTVYSRHEETARQFAVKNGASETFTNLDSFFSKGKFDTVYIASPNSLHFEQAEMAIQHGKNLIVEKPAFSTQKQMAKIQKMLAENPQVLYFEAARNIHTENFHAIEKKLGQLQVVQGAEFTYSKYSSRYDLVLQGQEPNVFSLKYAGGALQDLGVYTVYDAVALFGMPEETAYFPQLIRTGVDGKGTAILRYPEYNVTLNFSKISNSHMTSEIYGLKDLIEIDDAGEINAVIYIDDDNNKQVIGNTIDENPMLPEVEDFARVIDDPKNSQNKKDYDYWLQLSVYVNKLIYNLRQAAHISFVGEKK</sequence>
<dbReference type="PANTHER" id="PTHR43054">
    <property type="match status" value="1"/>
</dbReference>
<dbReference type="Gene3D" id="3.40.50.720">
    <property type="entry name" value="NAD(P)-binding Rossmann-like Domain"/>
    <property type="match status" value="1"/>
</dbReference>
<proteinExistence type="predicted"/>
<comment type="caution">
    <text evidence="3">The sequence shown here is derived from an EMBL/GenBank/DDBJ whole genome shotgun (WGS) entry which is preliminary data.</text>
</comment>
<dbReference type="Proteomes" id="UP000051581">
    <property type="component" value="Unassembled WGS sequence"/>
</dbReference>
<dbReference type="SUPFAM" id="SSF51735">
    <property type="entry name" value="NAD(P)-binding Rossmann-fold domains"/>
    <property type="match status" value="1"/>
</dbReference>
<protein>
    <submittedName>
        <fullName evidence="3">Oxidoreductase domain-containing protein</fullName>
    </submittedName>
</protein>
<name>A0A0R1KXE7_9LACO</name>
<evidence type="ECO:0000313" key="3">
    <source>
        <dbReference type="EMBL" id="KRK88367.1"/>
    </source>
</evidence>
<dbReference type="InterPro" id="IPR036291">
    <property type="entry name" value="NAD(P)-bd_dom_sf"/>
</dbReference>
<dbReference type="PATRIC" id="fig|1423808.3.peg.2548"/>
<feature type="domain" description="GFO/IDH/MocA-like oxidoreductase" evidence="2">
    <location>
        <begin position="140"/>
        <end position="249"/>
    </location>
</feature>
<dbReference type="Pfam" id="PF22725">
    <property type="entry name" value="GFO_IDH_MocA_C3"/>
    <property type="match status" value="1"/>
</dbReference>
<accession>A0A0R1KXE7</accession>
<dbReference type="InterPro" id="IPR055170">
    <property type="entry name" value="GFO_IDH_MocA-like_dom"/>
</dbReference>
<evidence type="ECO:0000313" key="4">
    <source>
        <dbReference type="Proteomes" id="UP000051581"/>
    </source>
</evidence>